<dbReference type="FunFam" id="1.20.1070.10:FF:000222">
    <property type="entry name" value="Adhesion G protein-coupled receptor G3"/>
    <property type="match status" value="1"/>
</dbReference>
<dbReference type="RefSeq" id="XP_025745009.1">
    <property type="nucleotide sequence ID" value="XM_025889224.1"/>
</dbReference>
<evidence type="ECO:0000256" key="1">
    <source>
        <dbReference type="ARBA" id="ARBA00004651"/>
    </source>
</evidence>
<evidence type="ECO:0000256" key="17">
    <source>
        <dbReference type="SAM" id="Phobius"/>
    </source>
</evidence>
<dbReference type="Gene3D" id="1.20.1070.10">
    <property type="entry name" value="Rhodopsin 7-helix transmembrane proteins"/>
    <property type="match status" value="1"/>
</dbReference>
<evidence type="ECO:0000256" key="2">
    <source>
        <dbReference type="ARBA" id="ARBA00007343"/>
    </source>
</evidence>
<feature type="transmembrane region" description="Helical" evidence="17">
    <location>
        <begin position="441"/>
        <end position="464"/>
    </location>
</feature>
<evidence type="ECO:0000256" key="6">
    <source>
        <dbReference type="ARBA" id="ARBA00022989"/>
    </source>
</evidence>
<accession>A0A3Q7QGV6</accession>
<name>A0A3Q7QGV6_CALUR</name>
<dbReference type="SMART" id="SM00303">
    <property type="entry name" value="GPS"/>
    <property type="match status" value="1"/>
</dbReference>
<evidence type="ECO:0000256" key="5">
    <source>
        <dbReference type="ARBA" id="ARBA00022729"/>
    </source>
</evidence>
<dbReference type="InterPro" id="IPR000832">
    <property type="entry name" value="GPCR_2_secretin-like"/>
</dbReference>
<feature type="region of interest" description="Disordered" evidence="16">
    <location>
        <begin position="494"/>
        <end position="514"/>
    </location>
</feature>
<dbReference type="GO" id="GO:0007166">
    <property type="term" value="P:cell surface receptor signaling pathway"/>
    <property type="evidence" value="ECO:0007669"/>
    <property type="project" value="InterPro"/>
</dbReference>
<dbReference type="FunFam" id="2.60.220.50:FF:000023">
    <property type="entry name" value="Adhesion G protein-coupled receptor G3"/>
    <property type="match status" value="1"/>
</dbReference>
<keyword evidence="12" id="KW-0807">Transducer</keyword>
<reference evidence="22 23" key="2">
    <citation type="submission" date="2025-04" db="UniProtKB">
        <authorList>
            <consortium name="RefSeq"/>
        </authorList>
    </citation>
    <scope>IDENTIFICATION</scope>
    <source>
        <tissue evidence="22 23">Blood</tissue>
    </source>
</reference>
<feature type="transmembrane region" description="Helical" evidence="17">
    <location>
        <begin position="470"/>
        <end position="490"/>
    </location>
</feature>
<evidence type="ECO:0000256" key="9">
    <source>
        <dbReference type="ARBA" id="ARBA00023157"/>
    </source>
</evidence>
<dbReference type="PANTHER" id="PTHR12011">
    <property type="entry name" value="ADHESION G-PROTEIN COUPLED RECEPTOR"/>
    <property type="match status" value="1"/>
</dbReference>
<dbReference type="Gene3D" id="2.60.220.50">
    <property type="match status" value="1"/>
</dbReference>
<dbReference type="Pfam" id="PF00002">
    <property type="entry name" value="7tm_2"/>
    <property type="match status" value="1"/>
</dbReference>
<evidence type="ECO:0000256" key="3">
    <source>
        <dbReference type="ARBA" id="ARBA00022475"/>
    </source>
</evidence>
<feature type="transmembrane region" description="Helical" evidence="17">
    <location>
        <begin position="320"/>
        <end position="339"/>
    </location>
</feature>
<comment type="similarity">
    <text evidence="2">Belongs to the G-protein coupled receptor 2 family. Adhesion G-protein coupled receptor (ADGR) subfamily.</text>
</comment>
<evidence type="ECO:0000256" key="8">
    <source>
        <dbReference type="ARBA" id="ARBA00023136"/>
    </source>
</evidence>
<keyword evidence="4 17" id="KW-0812">Transmembrane</keyword>
<feature type="transmembrane region" description="Helical" evidence="17">
    <location>
        <begin position="289"/>
        <end position="308"/>
    </location>
</feature>
<gene>
    <name evidence="22" type="primary">LOC112837047</name>
    <name evidence="23" type="synonym">LOC112837112</name>
</gene>
<comment type="subcellular location">
    <subcellularLocation>
        <location evidence="1">Cell membrane</location>
        <topology evidence="1">Multi-pass membrane protein</topology>
    </subcellularLocation>
</comment>
<dbReference type="InterPro" id="IPR057244">
    <property type="entry name" value="GAIN_B"/>
</dbReference>
<dbReference type="InterPro" id="IPR046338">
    <property type="entry name" value="GAIN_dom_sf"/>
</dbReference>
<evidence type="ECO:0000256" key="15">
    <source>
        <dbReference type="ARBA" id="ARBA00083930"/>
    </source>
</evidence>
<proteinExistence type="inferred from homology"/>
<keyword evidence="5 18" id="KW-0732">Signal</keyword>
<evidence type="ECO:0000313" key="21">
    <source>
        <dbReference type="Proteomes" id="UP000286641"/>
    </source>
</evidence>
<keyword evidence="3" id="KW-1003">Cell membrane</keyword>
<dbReference type="InterPro" id="IPR003910">
    <property type="entry name" value="GPR1/GPR3/GPR5"/>
</dbReference>
<sequence length="514" mass="57499">MMTPRVLGVLLLSRLLLWASGMEYSSNKQEQARRQPEQPRNVCLGLINKGQYESFHLENTASCFTKCTQSGNEGCNLENLQRYWLEFEHHLLESQSGIVNMSFLKAAVQNVSTNISEDLFFSLTPSQVPGQVTEDEREHPDRVRLPRSLFESLQSNRSEVLLAITVLDISPGNLFKGPQLSLEDGSRVLNNRLVGLSLGGIPVSRLAEPLEITFSHQHLPSNMALSCVFWDVTKGSAGDWSSTGCSTELRAKRTVCRCDHLTFFALLLKPILDRATVQFLVRISQAGCGASMIFLAFTIVLYAVLRFYRQRFKSEDAPKIHVALSMSLFLLNLAFFVSVGHGPEQSDATCWVQGAVFHYFLLCTFTWMGLEAFHLYLLVIKVFNTYFGHYFLKLSLVGWGLPALIVFGTGSADSYGLYTIRDKRNATTLELCWFREKATASALYTTVHGYFLVTFLFGAVVLGLVAWKIFTLPSATAGVFIFGWFTTLYFPSRSARASSSGTGRADQVHTMSHE</sequence>
<dbReference type="InterPro" id="IPR000203">
    <property type="entry name" value="GPS"/>
</dbReference>
<feature type="signal peptide" evidence="18">
    <location>
        <begin position="1"/>
        <end position="21"/>
    </location>
</feature>
<feature type="chain" id="PRO_5044599214" description="Adhesion G protein-coupled receptor G3" evidence="18">
    <location>
        <begin position="22"/>
        <end position="514"/>
    </location>
</feature>
<feature type="transmembrane region" description="Helical" evidence="17">
    <location>
        <begin position="351"/>
        <end position="368"/>
    </location>
</feature>
<comment type="subunit">
    <text evidence="13">Heterodimer of 2 chains generated by proteolytic processing; the large extracellular N-terminal fragment and the membrane-bound C-terminal fragment predominantly remain associated and non-covalently linked. Interacts with PRTN3; this interaction induces the activation of PAR2. Interacts with GNAO1 (when palmitoylated).</text>
</comment>
<dbReference type="Pfam" id="PF01825">
    <property type="entry name" value="GPS"/>
    <property type="match status" value="1"/>
</dbReference>
<organism evidence="21 22">
    <name type="scientific">Callorhinus ursinus</name>
    <name type="common">Northern fur seal</name>
    <dbReference type="NCBI Taxonomy" id="34884"/>
    <lineage>
        <taxon>Eukaryota</taxon>
        <taxon>Metazoa</taxon>
        <taxon>Chordata</taxon>
        <taxon>Craniata</taxon>
        <taxon>Vertebrata</taxon>
        <taxon>Euteleostomi</taxon>
        <taxon>Mammalia</taxon>
        <taxon>Eutheria</taxon>
        <taxon>Laurasiatheria</taxon>
        <taxon>Carnivora</taxon>
        <taxon>Caniformia</taxon>
        <taxon>Pinnipedia</taxon>
        <taxon>Otariidae</taxon>
        <taxon>Callorhinus</taxon>
    </lineage>
</organism>
<dbReference type="PANTHER" id="PTHR12011:SF285">
    <property type="entry name" value="ADHESION G PROTEIN-COUPLED RECEPTOR G3"/>
    <property type="match status" value="1"/>
</dbReference>
<keyword evidence="7" id="KW-0297">G-protein coupled receptor</keyword>
<evidence type="ECO:0000259" key="20">
    <source>
        <dbReference type="PROSITE" id="PS50261"/>
    </source>
</evidence>
<dbReference type="PRINTS" id="PR01422">
    <property type="entry name" value="GPR56ORPHANR"/>
</dbReference>
<dbReference type="GO" id="GO:0004930">
    <property type="term" value="F:G protein-coupled receptor activity"/>
    <property type="evidence" value="ECO:0007669"/>
    <property type="project" value="UniProtKB-KW"/>
</dbReference>
<keyword evidence="6 17" id="KW-1133">Transmembrane helix</keyword>
<keyword evidence="21" id="KW-1185">Reference proteome</keyword>
<evidence type="ECO:0000256" key="16">
    <source>
        <dbReference type="SAM" id="MobiDB-lite"/>
    </source>
</evidence>
<dbReference type="GO" id="GO:0005886">
    <property type="term" value="C:plasma membrane"/>
    <property type="evidence" value="ECO:0007669"/>
    <property type="project" value="UniProtKB-SubCell"/>
</dbReference>
<evidence type="ECO:0000256" key="7">
    <source>
        <dbReference type="ARBA" id="ARBA00023040"/>
    </source>
</evidence>
<feature type="domain" description="G-protein coupled receptors family 2 profile 2" evidence="20">
    <location>
        <begin position="280"/>
        <end position="462"/>
    </location>
</feature>
<evidence type="ECO:0000256" key="13">
    <source>
        <dbReference type="ARBA" id="ARBA00066253"/>
    </source>
</evidence>
<dbReference type="PROSITE" id="PS50221">
    <property type="entry name" value="GAIN_B"/>
    <property type="match status" value="1"/>
</dbReference>
<feature type="domain" description="GAIN-B" evidence="19">
    <location>
        <begin position="119"/>
        <end position="274"/>
    </location>
</feature>
<keyword evidence="8 17" id="KW-0472">Membrane</keyword>
<dbReference type="PROSITE" id="PS50261">
    <property type="entry name" value="G_PROTEIN_RECEP_F2_4"/>
    <property type="match status" value="1"/>
</dbReference>
<keyword evidence="11" id="KW-0325">Glycoprotein</keyword>
<keyword evidence="10" id="KW-0675">Receptor</keyword>
<evidence type="ECO:0000256" key="12">
    <source>
        <dbReference type="ARBA" id="ARBA00023224"/>
    </source>
</evidence>
<reference key="1">
    <citation type="submission" date="2019-01" db="UniProtKB">
        <authorList>
            <consortium name="RefSeq"/>
        </authorList>
    </citation>
    <scope>IDENTIFICATION</scope>
</reference>
<keyword evidence="9" id="KW-1015">Disulfide bond</keyword>
<evidence type="ECO:0000259" key="19">
    <source>
        <dbReference type="PROSITE" id="PS50221"/>
    </source>
</evidence>
<evidence type="ECO:0000256" key="4">
    <source>
        <dbReference type="ARBA" id="ARBA00022692"/>
    </source>
</evidence>
<dbReference type="Proteomes" id="UP000286641">
    <property type="component" value="Unplaced"/>
</dbReference>
<evidence type="ECO:0000313" key="22">
    <source>
        <dbReference type="RefSeq" id="XP_025744908.1"/>
    </source>
</evidence>
<evidence type="ECO:0000256" key="10">
    <source>
        <dbReference type="ARBA" id="ARBA00023170"/>
    </source>
</evidence>
<evidence type="ECO:0000313" key="23">
    <source>
        <dbReference type="RefSeq" id="XP_025745009.1"/>
    </source>
</evidence>
<dbReference type="AlphaFoldDB" id="A0A3Q7QGV6"/>
<evidence type="ECO:0000256" key="11">
    <source>
        <dbReference type="ARBA" id="ARBA00023180"/>
    </source>
</evidence>
<dbReference type="GO" id="GO:0007189">
    <property type="term" value="P:adenylate cyclase-activating G protein-coupled receptor signaling pathway"/>
    <property type="evidence" value="ECO:0007669"/>
    <property type="project" value="TreeGrafter"/>
</dbReference>
<evidence type="ECO:0000256" key="14">
    <source>
        <dbReference type="ARBA" id="ARBA00070211"/>
    </source>
</evidence>
<evidence type="ECO:0000256" key="18">
    <source>
        <dbReference type="SAM" id="SignalP"/>
    </source>
</evidence>
<dbReference type="InterPro" id="IPR017981">
    <property type="entry name" value="GPCR_2-like_7TM"/>
</dbReference>
<protein>
    <recommendedName>
        <fullName evidence="14">Adhesion G protein-coupled receptor G3</fullName>
    </recommendedName>
    <alternativeName>
        <fullName evidence="15">G-protein coupled receptor 97</fullName>
    </alternativeName>
</protein>
<dbReference type="RefSeq" id="XP_025744908.1">
    <property type="nucleotide sequence ID" value="XM_025889123.1"/>
</dbReference>